<dbReference type="GO" id="GO:0002143">
    <property type="term" value="P:tRNA wobble position uridine thiolation"/>
    <property type="evidence" value="ECO:0007669"/>
    <property type="project" value="TreeGrafter"/>
</dbReference>
<dbReference type="GO" id="GO:0004792">
    <property type="term" value="F:thiosulfate-cyanide sulfurtransferase activity"/>
    <property type="evidence" value="ECO:0007669"/>
    <property type="project" value="TreeGrafter"/>
</dbReference>
<dbReference type="Gene3D" id="3.40.50.720">
    <property type="entry name" value="NAD(P)-binding Rossmann-like Domain"/>
    <property type="match status" value="1"/>
</dbReference>
<protein>
    <submittedName>
        <fullName evidence="5">Adenylyltransferase and sulfurtransferase MOCS3</fullName>
    </submittedName>
</protein>
<evidence type="ECO:0000313" key="6">
    <source>
        <dbReference type="Proteomes" id="UP000094527"/>
    </source>
</evidence>
<dbReference type="Proteomes" id="UP000094527">
    <property type="component" value="Unassembled WGS sequence"/>
</dbReference>
<reference evidence="5 6" key="1">
    <citation type="journal article" date="2016" name="Genome Biol. Evol.">
        <title>Gene Family Evolution Reflects Adaptation to Soil Environmental Stressors in the Genome of the Collembolan Orchesella cincta.</title>
        <authorList>
            <person name="Faddeeva-Vakhrusheva A."/>
            <person name="Derks M.F."/>
            <person name="Anvar S.Y."/>
            <person name="Agamennone V."/>
            <person name="Suring W."/>
            <person name="Smit S."/>
            <person name="van Straalen N.M."/>
            <person name="Roelofs D."/>
        </authorList>
    </citation>
    <scope>NUCLEOTIDE SEQUENCE [LARGE SCALE GENOMIC DNA]</scope>
    <source>
        <tissue evidence="5">Mixed pool</tissue>
    </source>
</reference>
<evidence type="ECO:0000256" key="2">
    <source>
        <dbReference type="ARBA" id="ARBA00022741"/>
    </source>
</evidence>
<organism evidence="5 6">
    <name type="scientific">Orchesella cincta</name>
    <name type="common">Springtail</name>
    <name type="synonym">Podura cincta</name>
    <dbReference type="NCBI Taxonomy" id="48709"/>
    <lineage>
        <taxon>Eukaryota</taxon>
        <taxon>Metazoa</taxon>
        <taxon>Ecdysozoa</taxon>
        <taxon>Arthropoda</taxon>
        <taxon>Hexapoda</taxon>
        <taxon>Collembola</taxon>
        <taxon>Entomobryomorpha</taxon>
        <taxon>Entomobryoidea</taxon>
        <taxon>Orchesellidae</taxon>
        <taxon>Orchesellinae</taxon>
        <taxon>Orchesella</taxon>
    </lineage>
</organism>
<name>A0A1D2MRE9_ORCCI</name>
<keyword evidence="5" id="KW-0548">Nucleotidyltransferase</keyword>
<accession>A0A1D2MRE9</accession>
<dbReference type="PANTHER" id="PTHR10953">
    <property type="entry name" value="UBIQUITIN-ACTIVATING ENZYME E1"/>
    <property type="match status" value="1"/>
</dbReference>
<dbReference type="STRING" id="48709.A0A1D2MRE9"/>
<keyword evidence="3" id="KW-0067">ATP-binding</keyword>
<sequence length="310" mass="33321">MILVLDRLGTAQGFSMSLSNQEISRYSRQMILPELGMKGQQNLKNGSVLVVGLGGLGSPASMFLAASGIGKLGLVDYDVVEISNLHRQVIHGEKTVGVPKAESAKTFLENLNPHVNIEVFKEPFTTANALEIVKNFDVILDCTDNAASRYLLNDAAVISKKPLVSGSALRFEGQLITYNYKGGPCYRCIFPVPPPPEFVTNCSDGGVLGAVPGTIGTLQALAISLSVVCGASYVGKMLLFDGFRGSFTEVKMRSRQPTCSVCGDNPTILALLEDYPQFCGAGQKRGIAQIFERISPSDYKEIVTAQQPHI</sequence>
<dbReference type="OrthoDB" id="10261062at2759"/>
<feature type="domain" description="THIF-type NAD/FAD binding fold" evidence="4">
    <location>
        <begin position="26"/>
        <end position="261"/>
    </location>
</feature>
<dbReference type="PANTHER" id="PTHR10953:SF102">
    <property type="entry name" value="ADENYLYLTRANSFERASE AND SULFURTRANSFERASE MOCS3"/>
    <property type="match status" value="1"/>
</dbReference>
<dbReference type="Pfam" id="PF00899">
    <property type="entry name" value="ThiF"/>
    <property type="match status" value="1"/>
</dbReference>
<dbReference type="EMBL" id="LJIJ01000666">
    <property type="protein sequence ID" value="ODM95471.1"/>
    <property type="molecule type" value="Genomic_DNA"/>
</dbReference>
<dbReference type="GO" id="GO:0032447">
    <property type="term" value="P:protein urmylation"/>
    <property type="evidence" value="ECO:0007669"/>
    <property type="project" value="TreeGrafter"/>
</dbReference>
<evidence type="ECO:0000256" key="3">
    <source>
        <dbReference type="ARBA" id="ARBA00022840"/>
    </source>
</evidence>
<dbReference type="GO" id="GO:0005737">
    <property type="term" value="C:cytoplasm"/>
    <property type="evidence" value="ECO:0007669"/>
    <property type="project" value="TreeGrafter"/>
</dbReference>
<proteinExistence type="predicted"/>
<comment type="caution">
    <text evidence="5">The sequence shown here is derived from an EMBL/GenBank/DDBJ whole genome shotgun (WGS) entry which is preliminary data.</text>
</comment>
<evidence type="ECO:0000313" key="5">
    <source>
        <dbReference type="EMBL" id="ODM95471.1"/>
    </source>
</evidence>
<evidence type="ECO:0000256" key="1">
    <source>
        <dbReference type="ARBA" id="ARBA00022679"/>
    </source>
</evidence>
<dbReference type="InterPro" id="IPR045886">
    <property type="entry name" value="ThiF/MoeB/HesA"/>
</dbReference>
<keyword evidence="2" id="KW-0547">Nucleotide-binding</keyword>
<dbReference type="GO" id="GO:0005524">
    <property type="term" value="F:ATP binding"/>
    <property type="evidence" value="ECO:0007669"/>
    <property type="project" value="UniProtKB-KW"/>
</dbReference>
<dbReference type="OMA" id="WATEVDQ"/>
<dbReference type="FunFam" id="3.40.50.720:FF:000033">
    <property type="entry name" value="Adenylyltransferase and sulfurtransferase MOCS3"/>
    <property type="match status" value="1"/>
</dbReference>
<dbReference type="InterPro" id="IPR000594">
    <property type="entry name" value="ThiF_NAD_FAD-bd"/>
</dbReference>
<dbReference type="GO" id="GO:0016779">
    <property type="term" value="F:nucleotidyltransferase activity"/>
    <property type="evidence" value="ECO:0007669"/>
    <property type="project" value="UniProtKB-KW"/>
</dbReference>
<dbReference type="NCBIfam" id="NF004281">
    <property type="entry name" value="PRK05690.1"/>
    <property type="match status" value="1"/>
</dbReference>
<dbReference type="CDD" id="cd00757">
    <property type="entry name" value="ThiF_MoeB_HesA_family"/>
    <property type="match status" value="1"/>
</dbReference>
<keyword evidence="1 5" id="KW-0808">Transferase</keyword>
<gene>
    <name evidence="5" type="ORF">Ocin01_11211</name>
</gene>
<dbReference type="AlphaFoldDB" id="A0A1D2MRE9"/>
<keyword evidence="6" id="KW-1185">Reference proteome</keyword>
<dbReference type="SUPFAM" id="SSF69572">
    <property type="entry name" value="Activating enzymes of the ubiquitin-like proteins"/>
    <property type="match status" value="1"/>
</dbReference>
<evidence type="ECO:0000259" key="4">
    <source>
        <dbReference type="Pfam" id="PF00899"/>
    </source>
</evidence>
<dbReference type="InterPro" id="IPR035985">
    <property type="entry name" value="Ubiquitin-activating_enz"/>
</dbReference>
<dbReference type="GO" id="GO:0042292">
    <property type="term" value="F:URM1 activating enzyme activity"/>
    <property type="evidence" value="ECO:0007669"/>
    <property type="project" value="TreeGrafter"/>
</dbReference>